<dbReference type="InterPro" id="IPR033926">
    <property type="entry name" value="IPT_NFkappaB"/>
</dbReference>
<dbReference type="InterPro" id="IPR036770">
    <property type="entry name" value="Ankyrin_rpt-contain_sf"/>
</dbReference>
<dbReference type="SUPFAM" id="SSF81296">
    <property type="entry name" value="E set domains"/>
    <property type="match status" value="1"/>
</dbReference>
<protein>
    <recommendedName>
        <fullName evidence="10">RHD domain-containing protein</fullName>
    </recommendedName>
</protein>
<dbReference type="PANTHER" id="PTHR24169">
    <property type="entry name" value="NUCLEAR FACTOR NF-KAPPA-B PROTEIN"/>
    <property type="match status" value="1"/>
</dbReference>
<dbReference type="GO" id="GO:0005634">
    <property type="term" value="C:nucleus"/>
    <property type="evidence" value="ECO:0007669"/>
    <property type="project" value="UniProtKB-SubCell"/>
</dbReference>
<dbReference type="InterPro" id="IPR011539">
    <property type="entry name" value="RHD_DNA_bind_dom"/>
</dbReference>
<dbReference type="AlphaFoldDB" id="A0A2T7PYT1"/>
<feature type="region of interest" description="Disordered" evidence="9">
    <location>
        <begin position="604"/>
        <end position="681"/>
    </location>
</feature>
<comment type="subcellular location">
    <subcellularLocation>
        <location evidence="1">Nucleus</location>
    </subcellularLocation>
</comment>
<dbReference type="InterPro" id="IPR014756">
    <property type="entry name" value="Ig_E-set"/>
</dbReference>
<feature type="compositionally biased region" description="Basic and acidic residues" evidence="9">
    <location>
        <begin position="671"/>
        <end position="681"/>
    </location>
</feature>
<dbReference type="CDD" id="cd01177">
    <property type="entry name" value="IPT_NFkappaB"/>
    <property type="match status" value="1"/>
</dbReference>
<sequence length="1174" mass="127413">MDTSGENSRDSVELDMNEIQVFTAMQPSVLSSADILVSDPHCILNGQIHPDTTFKDSNDLQPAVVIVEQPQQRGFRFRYECEGPSHGGLQGEKTERGRKTHPAIKIENYSGPARIVVSLVTDEAHPHDHAHKLVGKNCNDGICTVEQQSTAGPIGFPNLCVLHVTRKKAAEVLFNRILEARKLEKRLKASDMSLDPKITAEENMNAKKQAQEQARSMSLNVVRLCFSVFLPDSMGQFCHRLPPVYSQAIYDSKSPGASALKICRMDKYGGCCTGNEEVFLLCEKVQKEDIAVRFVEHNEDGSVKWEAYGNFSPLDVHRQYAIVFKTPAYYNANIDKAVNVMIMLQRKTDAEVSEAKAFTYYPQNKDKDLIARKKRKKLPLDSTFNYYGGGGDGPGGGAPGGGGMGGGGFGHPGGGGHGDLGGGNGGRGPSSYSVMLPNGNIVDQLGVLPATVEQVVKEEFARHTDSPDQTSTDDSNQSAFPSPYYDPMMWSGPLAGDLEMDAAPHSLRPSVQSTVTHLSKGLVSSLDLSSVSSKYASCNKPQQGNSPPSSSVSSRGSFQPDSSIGTQAGRKEKANNVAVTPNMSGTSLTVDDVVFERADSVLSSTNASMTQEGEVNEIPLSPTSTMSVTDISSKKERNSSIDTASLTKTSEPPISEGVRTDEGFSEVSEETSMRDEGMPRKAETELGYMTEPNRQAKQEIASKPVKEATAVVKRIMERITARTVRALQDYSETGDVRYLLMVQRHLTMVKNENGDLPIHLAIINNQLETLQHLLDVMTTLPNARAAINTYNYLRQTPLHLAAIMQEPLVIEMLLHAGADPSLADRNGNTPAHLAVMNSSTEALRALVKYLRPGVTTAKPFPELNYLNYEGYTPVHLAAQSGNVDMLKILVHGCANVDVPDGKSGRTALHHAVELDDLPVAGYLLMEANADVNARCFDGNTPLHIACGRGLIGMVALLMTAGANPDLENEEVPSEDEKAADSESEELEDNHPRRCQRGLQPIDYAAGNDKIIRVLKGDQYLVQDDHTSTTSDLQEDCVTDSAITIKSTCDSGLASIPMSVALGDMEQLLYPTRVELSMLLDKIATDKDVFTLAAKLGYDNLITALEVMGCSGTSPTRFLLDYHETADGKISQLRDCLRSMGREDAVEIIDRALAGAVKDKHSLHHSLMDSGVIGL</sequence>
<keyword evidence="6" id="KW-0804">Transcription</keyword>
<dbReference type="GO" id="GO:0007165">
    <property type="term" value="P:signal transduction"/>
    <property type="evidence" value="ECO:0007669"/>
    <property type="project" value="InterPro"/>
</dbReference>
<dbReference type="InterPro" id="IPR011029">
    <property type="entry name" value="DEATH-like_dom_sf"/>
</dbReference>
<dbReference type="InterPro" id="IPR002110">
    <property type="entry name" value="Ankyrin_rpt"/>
</dbReference>
<keyword evidence="12" id="KW-1185">Reference proteome</keyword>
<gene>
    <name evidence="11" type="ORF">C0Q70_01201</name>
</gene>
<dbReference type="InterPro" id="IPR030492">
    <property type="entry name" value="RHD_CS"/>
</dbReference>
<dbReference type="GO" id="GO:0000981">
    <property type="term" value="F:DNA-binding transcription factor activity, RNA polymerase II-specific"/>
    <property type="evidence" value="ECO:0007669"/>
    <property type="project" value="TreeGrafter"/>
</dbReference>
<reference evidence="11 12" key="1">
    <citation type="submission" date="2018-04" db="EMBL/GenBank/DDBJ databases">
        <title>The genome of golden apple snail Pomacea canaliculata provides insight into stress tolerance and invasive adaptation.</title>
        <authorList>
            <person name="Liu C."/>
            <person name="Liu B."/>
            <person name="Ren Y."/>
            <person name="Zhang Y."/>
            <person name="Wang H."/>
            <person name="Li S."/>
            <person name="Jiang F."/>
            <person name="Yin L."/>
            <person name="Zhang G."/>
            <person name="Qian W."/>
            <person name="Fan W."/>
        </authorList>
    </citation>
    <scope>NUCLEOTIDE SEQUENCE [LARGE SCALE GENOMIC DNA]</scope>
    <source>
        <strain evidence="11">SZHN2017</strain>
        <tissue evidence="11">Muscle</tissue>
    </source>
</reference>
<comment type="caution">
    <text evidence="11">The sequence shown here is derived from an EMBL/GenBank/DDBJ whole genome shotgun (WGS) entry which is preliminary data.</text>
</comment>
<evidence type="ECO:0000313" key="11">
    <source>
        <dbReference type="EMBL" id="PVD38585.1"/>
    </source>
</evidence>
<dbReference type="EMBL" id="PZQS01000001">
    <property type="protein sequence ID" value="PVD38585.1"/>
    <property type="molecule type" value="Genomic_DNA"/>
</dbReference>
<feature type="compositionally biased region" description="Gly residues" evidence="9">
    <location>
        <begin position="397"/>
        <end position="428"/>
    </location>
</feature>
<dbReference type="PANTHER" id="PTHR24169:SF28">
    <property type="entry name" value="NUCLEAR FACTOR NF-KAPPA-B P110 SUBUNIT"/>
    <property type="match status" value="1"/>
</dbReference>
<feature type="repeat" description="ANK" evidence="8">
    <location>
        <begin position="793"/>
        <end position="825"/>
    </location>
</feature>
<dbReference type="PROSITE" id="PS01204">
    <property type="entry name" value="REL_1"/>
    <property type="match status" value="1"/>
</dbReference>
<dbReference type="Gene3D" id="2.60.40.10">
    <property type="entry name" value="Immunoglobulins"/>
    <property type="match status" value="1"/>
</dbReference>
<dbReference type="Pfam" id="PF16179">
    <property type="entry name" value="RHD_dimer"/>
    <property type="match status" value="1"/>
</dbReference>
<feature type="compositionally biased region" description="Polar residues" evidence="9">
    <location>
        <begin position="555"/>
        <end position="566"/>
    </location>
</feature>
<keyword evidence="3 8" id="KW-0040">ANK repeat</keyword>
<dbReference type="PROSITE" id="PS50088">
    <property type="entry name" value="ANK_REPEAT"/>
    <property type="match status" value="4"/>
</dbReference>
<evidence type="ECO:0000256" key="1">
    <source>
        <dbReference type="ARBA" id="ARBA00004123"/>
    </source>
</evidence>
<name>A0A2T7PYT1_POMCA</name>
<dbReference type="SUPFAM" id="SSF48403">
    <property type="entry name" value="Ankyrin repeat"/>
    <property type="match status" value="1"/>
</dbReference>
<feature type="compositionally biased region" description="Polar residues" evidence="9">
    <location>
        <begin position="621"/>
        <end position="631"/>
    </location>
</feature>
<keyword evidence="4" id="KW-0238">DNA-binding</keyword>
<keyword evidence="5" id="KW-0010">Activator</keyword>
<feature type="repeat" description="ANK" evidence="8">
    <location>
        <begin position="903"/>
        <end position="936"/>
    </location>
</feature>
<feature type="repeat" description="ANK" evidence="8">
    <location>
        <begin position="869"/>
        <end position="901"/>
    </location>
</feature>
<dbReference type="InterPro" id="IPR008967">
    <property type="entry name" value="p53-like_TF_DNA-bd_sf"/>
</dbReference>
<dbReference type="Gene3D" id="1.10.533.10">
    <property type="entry name" value="Death Domain, Fas"/>
    <property type="match status" value="1"/>
</dbReference>
<dbReference type="GO" id="GO:0005737">
    <property type="term" value="C:cytoplasm"/>
    <property type="evidence" value="ECO:0007669"/>
    <property type="project" value="InterPro"/>
</dbReference>
<dbReference type="FunFam" id="2.60.40.10:FF:000046">
    <property type="entry name" value="Nuclear factor NF-kappa-B p105 subunit"/>
    <property type="match status" value="1"/>
</dbReference>
<feature type="region of interest" description="Disordered" evidence="9">
    <location>
        <begin position="460"/>
        <end position="484"/>
    </location>
</feature>
<feature type="compositionally biased region" description="Low complexity" evidence="9">
    <location>
        <begin position="467"/>
        <end position="478"/>
    </location>
</feature>
<organism evidence="11 12">
    <name type="scientific">Pomacea canaliculata</name>
    <name type="common">Golden apple snail</name>
    <dbReference type="NCBI Taxonomy" id="400727"/>
    <lineage>
        <taxon>Eukaryota</taxon>
        <taxon>Metazoa</taxon>
        <taxon>Spiralia</taxon>
        <taxon>Lophotrochozoa</taxon>
        <taxon>Mollusca</taxon>
        <taxon>Gastropoda</taxon>
        <taxon>Caenogastropoda</taxon>
        <taxon>Architaenioglossa</taxon>
        <taxon>Ampullarioidea</taxon>
        <taxon>Ampullariidae</taxon>
        <taxon>Pomacea</taxon>
    </lineage>
</organism>
<dbReference type="Gene3D" id="2.60.40.340">
    <property type="entry name" value="Rel homology domain (RHD), DNA-binding domain"/>
    <property type="match status" value="1"/>
</dbReference>
<dbReference type="SMART" id="SM00429">
    <property type="entry name" value="IPT"/>
    <property type="match status" value="1"/>
</dbReference>
<evidence type="ECO:0000256" key="9">
    <source>
        <dbReference type="SAM" id="MobiDB-lite"/>
    </source>
</evidence>
<evidence type="ECO:0000259" key="10">
    <source>
        <dbReference type="PROSITE" id="PS50254"/>
    </source>
</evidence>
<feature type="compositionally biased region" description="Polar residues" evidence="9">
    <location>
        <begin position="535"/>
        <end position="545"/>
    </location>
</feature>
<evidence type="ECO:0000256" key="2">
    <source>
        <dbReference type="ARBA" id="ARBA00023015"/>
    </source>
</evidence>
<dbReference type="PRINTS" id="PR00057">
    <property type="entry name" value="NFKBTNSCPFCT"/>
</dbReference>
<dbReference type="PROSITE" id="PS50297">
    <property type="entry name" value="ANK_REP_REGION"/>
    <property type="match status" value="4"/>
</dbReference>
<evidence type="ECO:0000256" key="3">
    <source>
        <dbReference type="ARBA" id="ARBA00023043"/>
    </source>
</evidence>
<evidence type="ECO:0000256" key="5">
    <source>
        <dbReference type="ARBA" id="ARBA00023159"/>
    </source>
</evidence>
<dbReference type="SUPFAM" id="SSF47986">
    <property type="entry name" value="DEATH domain"/>
    <property type="match status" value="1"/>
</dbReference>
<dbReference type="STRING" id="400727.A0A2T7PYT1"/>
<dbReference type="InterPro" id="IPR000451">
    <property type="entry name" value="NFkB/Dor"/>
</dbReference>
<feature type="region of interest" description="Disordered" evidence="9">
    <location>
        <begin position="397"/>
        <end position="432"/>
    </location>
</feature>
<feature type="region of interest" description="Disordered" evidence="9">
    <location>
        <begin position="965"/>
        <end position="991"/>
    </location>
</feature>
<dbReference type="Pfam" id="PF12796">
    <property type="entry name" value="Ank_2"/>
    <property type="match status" value="2"/>
</dbReference>
<feature type="repeat" description="ANK" evidence="8">
    <location>
        <begin position="937"/>
        <end position="969"/>
    </location>
</feature>
<dbReference type="PRINTS" id="PR01415">
    <property type="entry name" value="ANKYRIN"/>
</dbReference>
<feature type="compositionally biased region" description="Polar residues" evidence="9">
    <location>
        <begin position="640"/>
        <end position="652"/>
    </location>
</feature>
<dbReference type="SUPFAM" id="SSF49417">
    <property type="entry name" value="p53-like transcription factors"/>
    <property type="match status" value="1"/>
</dbReference>
<dbReference type="InterPro" id="IPR032397">
    <property type="entry name" value="RHD_dimer"/>
</dbReference>
<dbReference type="Pfam" id="PF00531">
    <property type="entry name" value="Death"/>
    <property type="match status" value="1"/>
</dbReference>
<feature type="compositionally biased region" description="Polar residues" evidence="9">
    <location>
        <begin position="604"/>
        <end position="613"/>
    </location>
</feature>
<dbReference type="OrthoDB" id="10254686at2759"/>
<evidence type="ECO:0000256" key="7">
    <source>
        <dbReference type="ARBA" id="ARBA00023242"/>
    </source>
</evidence>
<dbReference type="OMA" id="DSATPCQ"/>
<evidence type="ECO:0000256" key="4">
    <source>
        <dbReference type="ARBA" id="ARBA00023125"/>
    </source>
</evidence>
<dbReference type="InterPro" id="IPR013783">
    <property type="entry name" value="Ig-like_fold"/>
</dbReference>
<dbReference type="Proteomes" id="UP000245119">
    <property type="component" value="Linkage Group LG1"/>
</dbReference>
<dbReference type="SMART" id="SM00005">
    <property type="entry name" value="DEATH"/>
    <property type="match status" value="1"/>
</dbReference>
<feature type="region of interest" description="Disordered" evidence="9">
    <location>
        <begin position="535"/>
        <end position="585"/>
    </location>
</feature>
<keyword evidence="7" id="KW-0539">Nucleus</keyword>
<evidence type="ECO:0000256" key="8">
    <source>
        <dbReference type="PROSITE-ProRule" id="PRU00023"/>
    </source>
</evidence>
<dbReference type="CDD" id="cd08310">
    <property type="entry name" value="Death_NFkB-like"/>
    <property type="match status" value="1"/>
</dbReference>
<dbReference type="Gene3D" id="1.25.40.20">
    <property type="entry name" value="Ankyrin repeat-containing domain"/>
    <property type="match status" value="1"/>
</dbReference>
<proteinExistence type="predicted"/>
<evidence type="ECO:0000256" key="6">
    <source>
        <dbReference type="ARBA" id="ARBA00023163"/>
    </source>
</evidence>
<keyword evidence="2" id="KW-0805">Transcription regulation</keyword>
<dbReference type="Pfam" id="PF00554">
    <property type="entry name" value="RHD_DNA_bind"/>
    <property type="match status" value="1"/>
</dbReference>
<dbReference type="SMART" id="SM00248">
    <property type="entry name" value="ANK"/>
    <property type="match status" value="6"/>
</dbReference>
<dbReference type="PROSITE" id="PS50254">
    <property type="entry name" value="REL_2"/>
    <property type="match status" value="1"/>
</dbReference>
<accession>A0A2T7PYT1</accession>
<dbReference type="InterPro" id="IPR037059">
    <property type="entry name" value="RHD_DNA_bind_dom_sf"/>
</dbReference>
<dbReference type="InterPro" id="IPR000488">
    <property type="entry name" value="Death_dom"/>
</dbReference>
<dbReference type="InterPro" id="IPR002909">
    <property type="entry name" value="IPT_dom"/>
</dbReference>
<evidence type="ECO:0000313" key="12">
    <source>
        <dbReference type="Proteomes" id="UP000245119"/>
    </source>
</evidence>
<dbReference type="GO" id="GO:0000978">
    <property type="term" value="F:RNA polymerase II cis-regulatory region sequence-specific DNA binding"/>
    <property type="evidence" value="ECO:0007669"/>
    <property type="project" value="TreeGrafter"/>
</dbReference>
<feature type="domain" description="RHD" evidence="10">
    <location>
        <begin position="59"/>
        <end position="256"/>
    </location>
</feature>